<feature type="signal peptide" evidence="2">
    <location>
        <begin position="1"/>
        <end position="18"/>
    </location>
</feature>
<organism evidence="3 4">
    <name type="scientific">Tribolium castaneum</name>
    <name type="common">Red flour beetle</name>
    <dbReference type="NCBI Taxonomy" id="7070"/>
    <lineage>
        <taxon>Eukaryota</taxon>
        <taxon>Metazoa</taxon>
        <taxon>Ecdysozoa</taxon>
        <taxon>Arthropoda</taxon>
        <taxon>Hexapoda</taxon>
        <taxon>Insecta</taxon>
        <taxon>Pterygota</taxon>
        <taxon>Neoptera</taxon>
        <taxon>Endopterygota</taxon>
        <taxon>Coleoptera</taxon>
        <taxon>Polyphaga</taxon>
        <taxon>Cucujiformia</taxon>
        <taxon>Tenebrionidae</taxon>
        <taxon>Tenebrionidae incertae sedis</taxon>
        <taxon>Tribolium</taxon>
    </lineage>
</organism>
<feature type="compositionally biased region" description="Low complexity" evidence="1">
    <location>
        <begin position="64"/>
        <end position="78"/>
    </location>
</feature>
<reference evidence="3 4" key="2">
    <citation type="journal article" date="2010" name="Nucleic Acids Res.">
        <title>BeetleBase in 2010: revisions to provide comprehensive genomic information for Tribolium castaneum.</title>
        <authorList>
            <person name="Kim H.S."/>
            <person name="Murphy T."/>
            <person name="Xia J."/>
            <person name="Caragea D."/>
            <person name="Park Y."/>
            <person name="Beeman R.W."/>
            <person name="Lorenzen M.D."/>
            <person name="Butcher S."/>
            <person name="Manak J.R."/>
            <person name="Brown S.J."/>
        </authorList>
    </citation>
    <scope>GENOME REANNOTATION</scope>
    <source>
        <strain evidence="3 4">Georgia GA2</strain>
    </source>
</reference>
<evidence type="ECO:0000256" key="1">
    <source>
        <dbReference type="SAM" id="MobiDB-lite"/>
    </source>
</evidence>
<evidence type="ECO:0000256" key="2">
    <source>
        <dbReference type="SAM" id="SignalP"/>
    </source>
</evidence>
<proteinExistence type="predicted"/>
<feature type="region of interest" description="Disordered" evidence="1">
    <location>
        <begin position="185"/>
        <end position="221"/>
    </location>
</feature>
<dbReference type="PROSITE" id="PS51257">
    <property type="entry name" value="PROKAR_LIPOPROTEIN"/>
    <property type="match status" value="1"/>
</dbReference>
<dbReference type="Proteomes" id="UP000007266">
    <property type="component" value="Linkage group 3"/>
</dbReference>
<keyword evidence="4" id="KW-1185">Reference proteome</keyword>
<name>D6WFR1_TRICA</name>
<evidence type="ECO:0000313" key="4">
    <source>
        <dbReference type="Proteomes" id="UP000007266"/>
    </source>
</evidence>
<gene>
    <name evidence="3" type="primary">AUGUSTUS-3.0.2_01569</name>
    <name evidence="3" type="ORF">TcasGA2_TC001569</name>
</gene>
<keyword evidence="2" id="KW-0732">Signal</keyword>
<dbReference type="HOGENOM" id="CLU_1252083_0_0_1"/>
<reference evidence="3 4" key="1">
    <citation type="journal article" date="2008" name="Nature">
        <title>The genome of the model beetle and pest Tribolium castaneum.</title>
        <authorList>
            <consortium name="Tribolium Genome Sequencing Consortium"/>
            <person name="Richards S."/>
            <person name="Gibbs R.A."/>
            <person name="Weinstock G.M."/>
            <person name="Brown S.J."/>
            <person name="Denell R."/>
            <person name="Beeman R.W."/>
            <person name="Gibbs R."/>
            <person name="Beeman R.W."/>
            <person name="Brown S.J."/>
            <person name="Bucher G."/>
            <person name="Friedrich M."/>
            <person name="Grimmelikhuijzen C.J."/>
            <person name="Klingler M."/>
            <person name="Lorenzen M."/>
            <person name="Richards S."/>
            <person name="Roth S."/>
            <person name="Schroder R."/>
            <person name="Tautz D."/>
            <person name="Zdobnov E.M."/>
            <person name="Muzny D."/>
            <person name="Gibbs R.A."/>
            <person name="Weinstock G.M."/>
            <person name="Attaway T."/>
            <person name="Bell S."/>
            <person name="Buhay C.J."/>
            <person name="Chandrabose M.N."/>
            <person name="Chavez D."/>
            <person name="Clerk-Blankenburg K.P."/>
            <person name="Cree A."/>
            <person name="Dao M."/>
            <person name="Davis C."/>
            <person name="Chacko J."/>
            <person name="Dinh H."/>
            <person name="Dugan-Rocha S."/>
            <person name="Fowler G."/>
            <person name="Garner T.T."/>
            <person name="Garnes J."/>
            <person name="Gnirke A."/>
            <person name="Hawes A."/>
            <person name="Hernandez J."/>
            <person name="Hines S."/>
            <person name="Holder M."/>
            <person name="Hume J."/>
            <person name="Jhangiani S.N."/>
            <person name="Joshi V."/>
            <person name="Khan Z.M."/>
            <person name="Jackson L."/>
            <person name="Kovar C."/>
            <person name="Kowis A."/>
            <person name="Lee S."/>
            <person name="Lewis L.R."/>
            <person name="Margolis J."/>
            <person name="Morgan M."/>
            <person name="Nazareth L.V."/>
            <person name="Nguyen N."/>
            <person name="Okwuonu G."/>
            <person name="Parker D."/>
            <person name="Richards S."/>
            <person name="Ruiz S.J."/>
            <person name="Santibanez J."/>
            <person name="Savard J."/>
            <person name="Scherer S.E."/>
            <person name="Schneider B."/>
            <person name="Sodergren E."/>
            <person name="Tautz D."/>
            <person name="Vattahil S."/>
            <person name="Villasana D."/>
            <person name="White C.S."/>
            <person name="Wright R."/>
            <person name="Park Y."/>
            <person name="Beeman R.W."/>
            <person name="Lord J."/>
            <person name="Oppert B."/>
            <person name="Lorenzen M."/>
            <person name="Brown S."/>
            <person name="Wang L."/>
            <person name="Savard J."/>
            <person name="Tautz D."/>
            <person name="Richards S."/>
            <person name="Weinstock G."/>
            <person name="Gibbs R.A."/>
            <person name="Liu Y."/>
            <person name="Worley K."/>
            <person name="Weinstock G."/>
            <person name="Elsik C.G."/>
            <person name="Reese J.T."/>
            <person name="Elhaik E."/>
            <person name="Landan G."/>
            <person name="Graur D."/>
            <person name="Arensburger P."/>
            <person name="Atkinson P."/>
            <person name="Beeman R.W."/>
            <person name="Beidler J."/>
            <person name="Brown S.J."/>
            <person name="Demuth J.P."/>
            <person name="Drury D.W."/>
            <person name="Du Y.Z."/>
            <person name="Fujiwara H."/>
            <person name="Lorenzen M."/>
            <person name="Maselli V."/>
            <person name="Osanai M."/>
            <person name="Park Y."/>
            <person name="Robertson H.M."/>
            <person name="Tu Z."/>
            <person name="Wang J.J."/>
            <person name="Wang S."/>
            <person name="Richards S."/>
            <person name="Song H."/>
            <person name="Zhang L."/>
            <person name="Sodergren E."/>
            <person name="Werner D."/>
            <person name="Stanke M."/>
            <person name="Morgenstern B."/>
            <person name="Solovyev V."/>
            <person name="Kosarev P."/>
            <person name="Brown G."/>
            <person name="Chen H.C."/>
            <person name="Ermolaeva O."/>
            <person name="Hlavina W."/>
            <person name="Kapustin Y."/>
            <person name="Kiryutin B."/>
            <person name="Kitts P."/>
            <person name="Maglott D."/>
            <person name="Pruitt K."/>
            <person name="Sapojnikov V."/>
            <person name="Souvorov A."/>
            <person name="Mackey A.J."/>
            <person name="Waterhouse R.M."/>
            <person name="Wyder S."/>
            <person name="Zdobnov E.M."/>
            <person name="Zdobnov E.M."/>
            <person name="Wyder S."/>
            <person name="Kriventseva E.V."/>
            <person name="Kadowaki T."/>
            <person name="Bork P."/>
            <person name="Aranda M."/>
            <person name="Bao R."/>
            <person name="Beermann A."/>
            <person name="Berns N."/>
            <person name="Bolognesi R."/>
            <person name="Bonneton F."/>
            <person name="Bopp D."/>
            <person name="Brown S.J."/>
            <person name="Bucher G."/>
            <person name="Butts T."/>
            <person name="Chaumot A."/>
            <person name="Denell R.E."/>
            <person name="Ferrier D.E."/>
            <person name="Friedrich M."/>
            <person name="Gordon C.M."/>
            <person name="Jindra M."/>
            <person name="Klingler M."/>
            <person name="Lan Q."/>
            <person name="Lattorff H.M."/>
            <person name="Laudet V."/>
            <person name="von Levetsow C."/>
            <person name="Liu Z."/>
            <person name="Lutz R."/>
            <person name="Lynch J.A."/>
            <person name="da Fonseca R.N."/>
            <person name="Posnien N."/>
            <person name="Reuter R."/>
            <person name="Roth S."/>
            <person name="Savard J."/>
            <person name="Schinko J.B."/>
            <person name="Schmitt C."/>
            <person name="Schoppmeier M."/>
            <person name="Schroder R."/>
            <person name="Shippy T.D."/>
            <person name="Simonnet F."/>
            <person name="Marques-Souza H."/>
            <person name="Tautz D."/>
            <person name="Tomoyasu Y."/>
            <person name="Trauner J."/>
            <person name="Van der Zee M."/>
            <person name="Vervoort M."/>
            <person name="Wittkopp N."/>
            <person name="Wimmer E.A."/>
            <person name="Yang X."/>
            <person name="Jones A.K."/>
            <person name="Sattelle D.B."/>
            <person name="Ebert P.R."/>
            <person name="Nelson D."/>
            <person name="Scott J.G."/>
            <person name="Beeman R.W."/>
            <person name="Muthukrishnan S."/>
            <person name="Kramer K.J."/>
            <person name="Arakane Y."/>
            <person name="Beeman R.W."/>
            <person name="Zhu Q."/>
            <person name="Hogenkamp D."/>
            <person name="Dixit R."/>
            <person name="Oppert B."/>
            <person name="Jiang H."/>
            <person name="Zou Z."/>
            <person name="Marshall J."/>
            <person name="Elpidina E."/>
            <person name="Vinokurov K."/>
            <person name="Oppert C."/>
            <person name="Zou Z."/>
            <person name="Evans J."/>
            <person name="Lu Z."/>
            <person name="Zhao P."/>
            <person name="Sumathipala N."/>
            <person name="Altincicek B."/>
            <person name="Vilcinskas A."/>
            <person name="Williams M."/>
            <person name="Hultmark D."/>
            <person name="Hetru C."/>
            <person name="Jiang H."/>
            <person name="Grimmelikhuijzen C.J."/>
            <person name="Hauser F."/>
            <person name="Cazzamali G."/>
            <person name="Williamson M."/>
            <person name="Park Y."/>
            <person name="Li B."/>
            <person name="Tanaka Y."/>
            <person name="Predel R."/>
            <person name="Neupert S."/>
            <person name="Schachtner J."/>
            <person name="Verleyen P."/>
            <person name="Raible F."/>
            <person name="Bork P."/>
            <person name="Friedrich M."/>
            <person name="Walden K.K."/>
            <person name="Robertson H.M."/>
            <person name="Angeli S."/>
            <person name="Foret S."/>
            <person name="Bucher G."/>
            <person name="Schuetz S."/>
            <person name="Maleszka R."/>
            <person name="Wimmer E.A."/>
            <person name="Beeman R.W."/>
            <person name="Lorenzen M."/>
            <person name="Tomoyasu Y."/>
            <person name="Miller S.C."/>
            <person name="Grossmann D."/>
            <person name="Bucher G."/>
        </authorList>
    </citation>
    <scope>NUCLEOTIDE SEQUENCE [LARGE SCALE GENOMIC DNA]</scope>
    <source>
        <strain evidence="3 4">Georgia GA2</strain>
    </source>
</reference>
<dbReference type="EMBL" id="KQ971319">
    <property type="protein sequence ID" value="EEZ99583.1"/>
    <property type="molecule type" value="Genomic_DNA"/>
</dbReference>
<feature type="chain" id="PRO_5003089649" evidence="2">
    <location>
        <begin position="19"/>
        <end position="221"/>
    </location>
</feature>
<dbReference type="AlphaFoldDB" id="D6WFR1"/>
<accession>D6WFR1</accession>
<evidence type="ECO:0000313" key="3">
    <source>
        <dbReference type="EMBL" id="EEZ99583.1"/>
    </source>
</evidence>
<sequence length="221" mass="21927">MGLRNTLIFVALVSCVLAYSGEFVPKSYYIIDQDGHKSDVVYFRSKRDVESFPLFRVKRGGGSSSSSQSSASSSSSSGAGFGAGGGGAGGGGIPFQGGSDYFPGFIDPGFAEFFNSNFDALAKLASSTGGGGGGGSGAFAHSFASSSSSGSSGIPSGFGGVGGTAGPGYKGPILFSRFGEDTGNGVKVSSSAQGPRGAFSSSSSSIDSDGKIKYSVKSGKY</sequence>
<protein>
    <submittedName>
        <fullName evidence="3">Uncharacterized protein</fullName>
    </submittedName>
</protein>
<feature type="region of interest" description="Disordered" evidence="1">
    <location>
        <begin position="58"/>
        <end position="78"/>
    </location>
</feature>